<dbReference type="InterPro" id="IPR050895">
    <property type="entry name" value="XK-related_scramblase"/>
</dbReference>
<name>A0AAV2QSG3_MEGNR</name>
<evidence type="ECO:0000256" key="5">
    <source>
        <dbReference type="ARBA" id="ARBA00022989"/>
    </source>
</evidence>
<keyword evidence="9" id="KW-1185">Reference proteome</keyword>
<keyword evidence="5 7" id="KW-1133">Transmembrane helix</keyword>
<feature type="transmembrane region" description="Helical" evidence="7">
    <location>
        <begin position="360"/>
        <end position="378"/>
    </location>
</feature>
<evidence type="ECO:0000256" key="3">
    <source>
        <dbReference type="ARBA" id="ARBA00022475"/>
    </source>
</evidence>
<dbReference type="PANTHER" id="PTHR16024:SF6">
    <property type="entry name" value="XK-RELATED PROTEIN"/>
    <property type="match status" value="1"/>
</dbReference>
<dbReference type="AlphaFoldDB" id="A0AAV2QSG3"/>
<gene>
    <name evidence="8" type="ORF">MNOR_LOCUS15464</name>
</gene>
<keyword evidence="4 7" id="KW-0812">Transmembrane</keyword>
<evidence type="ECO:0000256" key="2">
    <source>
        <dbReference type="ARBA" id="ARBA00008789"/>
    </source>
</evidence>
<keyword evidence="6 7" id="KW-0472">Membrane</keyword>
<dbReference type="PANTHER" id="PTHR16024">
    <property type="entry name" value="XK-RELATED PROTEIN"/>
    <property type="match status" value="1"/>
</dbReference>
<dbReference type="GO" id="GO:0005886">
    <property type="term" value="C:plasma membrane"/>
    <property type="evidence" value="ECO:0007669"/>
    <property type="project" value="UniProtKB-SubCell"/>
</dbReference>
<evidence type="ECO:0000256" key="7">
    <source>
        <dbReference type="RuleBase" id="RU910716"/>
    </source>
</evidence>
<reference evidence="8 9" key="1">
    <citation type="submission" date="2024-05" db="EMBL/GenBank/DDBJ databases">
        <authorList>
            <person name="Wallberg A."/>
        </authorList>
    </citation>
    <scope>NUCLEOTIDE SEQUENCE [LARGE SCALE GENOMIC DNA]</scope>
</reference>
<dbReference type="Pfam" id="PF09815">
    <property type="entry name" value="XK-related"/>
    <property type="match status" value="1"/>
</dbReference>
<feature type="transmembrane region" description="Helical" evidence="7">
    <location>
        <begin position="384"/>
        <end position="403"/>
    </location>
</feature>
<accession>A0AAV2QSG3</accession>
<comment type="caution">
    <text evidence="8">The sequence shown here is derived from an EMBL/GenBank/DDBJ whole genome shotgun (WGS) entry which is preliminary data.</text>
</comment>
<evidence type="ECO:0000256" key="4">
    <source>
        <dbReference type="ARBA" id="ARBA00022692"/>
    </source>
</evidence>
<dbReference type="InterPro" id="IPR018629">
    <property type="entry name" value="XK-rel"/>
</dbReference>
<feature type="transmembrane region" description="Helical" evidence="7">
    <location>
        <begin position="50"/>
        <end position="73"/>
    </location>
</feature>
<organism evidence="8 9">
    <name type="scientific">Meganyctiphanes norvegica</name>
    <name type="common">Northern krill</name>
    <name type="synonym">Thysanopoda norvegica</name>
    <dbReference type="NCBI Taxonomy" id="48144"/>
    <lineage>
        <taxon>Eukaryota</taxon>
        <taxon>Metazoa</taxon>
        <taxon>Ecdysozoa</taxon>
        <taxon>Arthropoda</taxon>
        <taxon>Crustacea</taxon>
        <taxon>Multicrustacea</taxon>
        <taxon>Malacostraca</taxon>
        <taxon>Eumalacostraca</taxon>
        <taxon>Eucarida</taxon>
        <taxon>Euphausiacea</taxon>
        <taxon>Euphausiidae</taxon>
        <taxon>Meganyctiphanes</taxon>
    </lineage>
</organism>
<feature type="transmembrane region" description="Helical" evidence="7">
    <location>
        <begin position="98"/>
        <end position="118"/>
    </location>
</feature>
<protein>
    <recommendedName>
        <fullName evidence="7">XK-related protein</fullName>
    </recommendedName>
</protein>
<dbReference type="Proteomes" id="UP001497623">
    <property type="component" value="Unassembled WGS sequence"/>
</dbReference>
<sequence length="421" mass="48406">MWCPYYRTTRMTISVHEPESVVTSTPEVVKEESAAISCWKRCICKCSDTCWLVVLFWVIYNWYIKYCVLIRAANSWTFTVSDVTTDLLTALEFFNDGHWWWCTLAVIFAVFPNMFFNYKCRQDMLNKVTGHRRILVNLFYPIIWTIWFPWKAWRVWQKDNHPLINENISDKEPLNNNQNALLNTDEKSSSVMEDNAKDLIEMKAWESYLESTPELALQSRVIVQLISDQEEISAIKVTSAFLSLCSVSYSQAEWCATFHETDPLTIWKLTLGRVLTYFFVLGSRMYICGAAATIHPLLWIVAPLLGLMSYATVWPLRRRSNCRPACCKLPIHLQDSEVEPYYAVFMCGLRVVQINGTSGSGLYPSFSFLAVAVALVFVDHMNPLFTSAVQLALVGVIANLIMISPPLRRYGELINWAPTSR</sequence>
<evidence type="ECO:0000313" key="9">
    <source>
        <dbReference type="Proteomes" id="UP001497623"/>
    </source>
</evidence>
<evidence type="ECO:0000313" key="8">
    <source>
        <dbReference type="EMBL" id="CAL4095671.1"/>
    </source>
</evidence>
<comment type="subcellular location">
    <subcellularLocation>
        <location evidence="1">Cell membrane</location>
        <topology evidence="1">Multi-pass membrane protein</topology>
    </subcellularLocation>
    <subcellularLocation>
        <location evidence="7">Membrane</location>
        <topology evidence="7">Multi-pass membrane protein</topology>
    </subcellularLocation>
</comment>
<evidence type="ECO:0000256" key="6">
    <source>
        <dbReference type="ARBA" id="ARBA00023136"/>
    </source>
</evidence>
<keyword evidence="3" id="KW-1003">Cell membrane</keyword>
<feature type="transmembrane region" description="Helical" evidence="7">
    <location>
        <begin position="298"/>
        <end position="316"/>
    </location>
</feature>
<dbReference type="EMBL" id="CAXKWB010009683">
    <property type="protein sequence ID" value="CAL4095671.1"/>
    <property type="molecule type" value="Genomic_DNA"/>
</dbReference>
<evidence type="ECO:0000256" key="1">
    <source>
        <dbReference type="ARBA" id="ARBA00004651"/>
    </source>
</evidence>
<comment type="similarity">
    <text evidence="2 7">Belongs to the XK family.</text>
</comment>
<proteinExistence type="inferred from homology"/>